<sequence length="353" mass="39796">MMRWIPILLLLWGCSPKPTPEQAQGITWQQNVADGAAKVTPGTAIEFPRDHGAHPEYGLEWWYLTANLTDEQGEPVALQWTLFRSRIGPQRDNPWDDGQLWFAHLAIEADGRHHALERWARGGNGQAGVTAHPFNAWIDHWQLTGTREGFLPLTLTADSDLGELSLTLSDSPIVKHGINGFSQKTPDLEHASLYYSLPHLKASGTLTQEGRGPRQLQGLAWMDREWSSELMDTEYLGWDWLSLHLDDGRALMLFRMRSRQDNHYFSGSLIDTVGGVTPIHNGEIQWRELDHVTLDGASYPVAWQLEIPNHGLFGSIETRSRDQRNQLSIPYWEGPVTADGSIQGEGFIEMTGY</sequence>
<dbReference type="AlphaFoldDB" id="A0A4U1B9I7"/>
<dbReference type="Proteomes" id="UP000305674">
    <property type="component" value="Unassembled WGS sequence"/>
</dbReference>
<dbReference type="SUPFAM" id="SSF159245">
    <property type="entry name" value="AttH-like"/>
    <property type="match status" value="1"/>
</dbReference>
<dbReference type="Pfam" id="PF17186">
    <property type="entry name" value="Lipocalin_9"/>
    <property type="match status" value="1"/>
</dbReference>
<organism evidence="2 3">
    <name type="scientific">Ferrimonas sediminicola</name>
    <dbReference type="NCBI Taxonomy" id="2569538"/>
    <lineage>
        <taxon>Bacteria</taxon>
        <taxon>Pseudomonadati</taxon>
        <taxon>Pseudomonadota</taxon>
        <taxon>Gammaproteobacteria</taxon>
        <taxon>Alteromonadales</taxon>
        <taxon>Ferrimonadaceae</taxon>
        <taxon>Ferrimonas</taxon>
    </lineage>
</organism>
<dbReference type="Pfam" id="PF07143">
    <property type="entry name" value="CrtC"/>
    <property type="match status" value="1"/>
</dbReference>
<dbReference type="PANTHER" id="PTHR38591">
    <property type="entry name" value="HYDROLASE"/>
    <property type="match status" value="1"/>
</dbReference>
<keyword evidence="3" id="KW-1185">Reference proteome</keyword>
<comment type="caution">
    <text evidence="2">The sequence shown here is derived from an EMBL/GenBank/DDBJ whole genome shotgun (WGS) entry which is preliminary data.</text>
</comment>
<accession>A0A4U1B9I7</accession>
<dbReference type="Gene3D" id="2.40.370.10">
    <property type="entry name" value="AttH-like domain"/>
    <property type="match status" value="2"/>
</dbReference>
<protein>
    <recommendedName>
        <fullName evidence="1">AttH domain-containing protein</fullName>
    </recommendedName>
</protein>
<feature type="domain" description="AttH" evidence="1">
    <location>
        <begin position="60"/>
        <end position="228"/>
    </location>
</feature>
<dbReference type="InterPro" id="IPR023374">
    <property type="entry name" value="AttH-like_dom_sf"/>
</dbReference>
<proteinExistence type="predicted"/>
<dbReference type="PANTHER" id="PTHR38591:SF1">
    <property type="entry name" value="BLL1000 PROTEIN"/>
    <property type="match status" value="1"/>
</dbReference>
<evidence type="ECO:0000313" key="2">
    <source>
        <dbReference type="EMBL" id="TKB47361.1"/>
    </source>
</evidence>
<evidence type="ECO:0000313" key="3">
    <source>
        <dbReference type="Proteomes" id="UP000305674"/>
    </source>
</evidence>
<dbReference type="OrthoDB" id="9770826at2"/>
<name>A0A4U1B9I7_9GAMM</name>
<evidence type="ECO:0000259" key="1">
    <source>
        <dbReference type="Pfam" id="PF07143"/>
    </source>
</evidence>
<dbReference type="EMBL" id="SWCI01000014">
    <property type="protein sequence ID" value="TKB47361.1"/>
    <property type="molecule type" value="Genomic_DNA"/>
</dbReference>
<reference evidence="2 3" key="1">
    <citation type="submission" date="2019-04" db="EMBL/GenBank/DDBJ databases">
        <authorList>
            <person name="Hwang J.C."/>
        </authorList>
    </citation>
    <scope>NUCLEOTIDE SEQUENCE [LARGE SCALE GENOMIC DNA]</scope>
    <source>
        <strain evidence="2 3">IMCC35001</strain>
    </source>
</reference>
<gene>
    <name evidence="2" type="ORF">FCL40_16050</name>
</gene>
<dbReference type="InterPro" id="IPR010791">
    <property type="entry name" value="AttH_dom"/>
</dbReference>